<dbReference type="RefSeq" id="XP_009053347.1">
    <property type="nucleotide sequence ID" value="XM_009055099.1"/>
</dbReference>
<dbReference type="HOGENOM" id="CLU_1808392_0_0_1"/>
<dbReference type="CTD" id="20242969"/>
<dbReference type="Proteomes" id="UP000030746">
    <property type="component" value="Unassembled WGS sequence"/>
</dbReference>
<reference evidence="1 2" key="1">
    <citation type="journal article" date="2013" name="Nature">
        <title>Insights into bilaterian evolution from three spiralian genomes.</title>
        <authorList>
            <person name="Simakov O."/>
            <person name="Marletaz F."/>
            <person name="Cho S.J."/>
            <person name="Edsinger-Gonzales E."/>
            <person name="Havlak P."/>
            <person name="Hellsten U."/>
            <person name="Kuo D.H."/>
            <person name="Larsson T."/>
            <person name="Lv J."/>
            <person name="Arendt D."/>
            <person name="Savage R."/>
            <person name="Osoegawa K."/>
            <person name="de Jong P."/>
            <person name="Grimwood J."/>
            <person name="Chapman J.A."/>
            <person name="Shapiro H."/>
            <person name="Aerts A."/>
            <person name="Otillar R.P."/>
            <person name="Terry A.Y."/>
            <person name="Boore J.L."/>
            <person name="Grigoriev I.V."/>
            <person name="Lindberg D.R."/>
            <person name="Seaver E.C."/>
            <person name="Weisblat D.A."/>
            <person name="Putnam N.H."/>
            <person name="Rokhsar D.S."/>
        </authorList>
    </citation>
    <scope>NUCLEOTIDE SEQUENCE [LARGE SCALE GENOMIC DNA]</scope>
</reference>
<evidence type="ECO:0000313" key="1">
    <source>
        <dbReference type="EMBL" id="ESO95984.1"/>
    </source>
</evidence>
<sequence>MHIKCSHPSKHQSKLVVKRCFYALDLEKAISDITDTCRVCSSLQKLPQPVAEQSTQPPPQSIGISFAADVLKRCKQLIFLLRETASSYTVCCLIDDERSTTLRNALARLCPEMRPITGPPVVVSVDPEPGFVKILLCFNSELL</sequence>
<protein>
    <recommendedName>
        <fullName evidence="3">Integrase zinc-binding domain-containing protein</fullName>
    </recommendedName>
</protein>
<dbReference type="GeneID" id="20242969"/>
<evidence type="ECO:0008006" key="3">
    <source>
        <dbReference type="Google" id="ProtNLM"/>
    </source>
</evidence>
<evidence type="ECO:0000313" key="2">
    <source>
        <dbReference type="Proteomes" id="UP000030746"/>
    </source>
</evidence>
<dbReference type="EMBL" id="KB201555">
    <property type="protein sequence ID" value="ESO95984.1"/>
    <property type="molecule type" value="Genomic_DNA"/>
</dbReference>
<proteinExistence type="predicted"/>
<organism evidence="1 2">
    <name type="scientific">Lottia gigantea</name>
    <name type="common">Giant owl limpet</name>
    <dbReference type="NCBI Taxonomy" id="225164"/>
    <lineage>
        <taxon>Eukaryota</taxon>
        <taxon>Metazoa</taxon>
        <taxon>Spiralia</taxon>
        <taxon>Lophotrochozoa</taxon>
        <taxon>Mollusca</taxon>
        <taxon>Gastropoda</taxon>
        <taxon>Patellogastropoda</taxon>
        <taxon>Lottioidea</taxon>
        <taxon>Lottiidae</taxon>
        <taxon>Lottia</taxon>
    </lineage>
</organism>
<accession>V4C396</accession>
<name>V4C396_LOTGI</name>
<keyword evidence="2" id="KW-1185">Reference proteome</keyword>
<dbReference type="KEGG" id="lgi:LOTGIDRAFT_175004"/>
<dbReference type="OrthoDB" id="6273637at2759"/>
<dbReference type="AlphaFoldDB" id="V4C396"/>
<gene>
    <name evidence="1" type="ORF">LOTGIDRAFT_175004</name>
</gene>